<evidence type="ECO:0000256" key="3">
    <source>
        <dbReference type="ARBA" id="ARBA00022898"/>
    </source>
</evidence>
<keyword evidence="4" id="KW-0456">Lyase</keyword>
<dbReference type="GO" id="GO:0018114">
    <property type="term" value="F:threonine racemase activity"/>
    <property type="evidence" value="ECO:0007669"/>
    <property type="project" value="TreeGrafter"/>
</dbReference>
<evidence type="ECO:0000259" key="7">
    <source>
        <dbReference type="Pfam" id="PF00291"/>
    </source>
</evidence>
<dbReference type="Pfam" id="PF00291">
    <property type="entry name" value="PALP"/>
    <property type="match status" value="1"/>
</dbReference>
<dbReference type="GO" id="GO:0030170">
    <property type="term" value="F:pyridoxal phosphate binding"/>
    <property type="evidence" value="ECO:0007669"/>
    <property type="project" value="TreeGrafter"/>
</dbReference>
<dbReference type="EMBL" id="CAICTM010000428">
    <property type="protein sequence ID" value="CAB9510270.1"/>
    <property type="molecule type" value="Genomic_DNA"/>
</dbReference>
<keyword evidence="6" id="KW-0732">Signal</keyword>
<dbReference type="PANTHER" id="PTHR43050:SF1">
    <property type="entry name" value="SERINE RACEMASE"/>
    <property type="match status" value="1"/>
</dbReference>
<organism evidence="8 9">
    <name type="scientific">Seminavis robusta</name>
    <dbReference type="NCBI Taxonomy" id="568900"/>
    <lineage>
        <taxon>Eukaryota</taxon>
        <taxon>Sar</taxon>
        <taxon>Stramenopiles</taxon>
        <taxon>Ochrophyta</taxon>
        <taxon>Bacillariophyta</taxon>
        <taxon>Bacillariophyceae</taxon>
        <taxon>Bacillariophycidae</taxon>
        <taxon>Naviculales</taxon>
        <taxon>Naviculaceae</taxon>
        <taxon>Seminavis</taxon>
    </lineage>
</organism>
<dbReference type="FunFam" id="3.40.50.1100:FF:000005">
    <property type="entry name" value="Threonine dehydratase catabolic"/>
    <property type="match status" value="1"/>
</dbReference>
<sequence>MAATTKLVVLLAWIAPSAVCGFFNLHRTKRFHPLKSTAANADIVPDSKVVGVEPTDTSRLNWHPPPVAFDHHFNGPDNDHFSQPYSFFQYGNTSKGAPRLRKDSQSALDASASVEWQPLSLAFLPDENANRYSLPPQTEQASQFDYQGVLTGSEHDESNKEDPAMKEKENPNKSMDWNQPPPPFLNQINDYQLPPRSASEGGQVTVGDDDTKPSEGIIEQSDASSMKWHPPPDAFPNQINTFQLPPTVKPPQTFFEYGGITETGKRKDQKTVSAPIFDNDAASMEWYEPPGAFPNKINTFQLPPTVKPPSTLFEYGGIMTGNSKDVVGSNAMVFQNDTASMEWHEPPGAFPNKINTFQLPPTVKPPPTLFEYGGIMTSDTEKGQADTDTTSEMVENDSASMEWHPPPAAFANQIDNTYQLPPTVKPPLTLFPYGGITTRTRTTLFATSVDNTNAASTTTSAPPLDLPTFDDVVEASEILEGIAHETPVETSRTLDDELGVSAFFKCENKQRMGAFKFRGGYNALSHLSAKQRDAGVLTFSSGNHAQAIALSSKILGCKSTVIMPEDAPKLKVAATKGYGATVISYDRYKEDREALARDLQEKEGAVFVPPYDDKYVIAGQGTSAKELIETLKTEKNIELDYLLVCVGGGGLISGSALSAKALSPNCKVIGIEPEAGNDAQQSMEKGEIVKIPTPPTIADGAQTQYIGKLTFEIMKDKVDHIITVSDEELVEGMKFFGECMKMIVEPTGCLGLAGLRKLVANGTIAKGSKCGVIISGGNVDLSRYSDLVSPR</sequence>
<feature type="compositionally biased region" description="Basic and acidic residues" evidence="5">
    <location>
        <begin position="153"/>
        <end position="171"/>
    </location>
</feature>
<dbReference type="FunFam" id="3.40.50.1100:FF:000007">
    <property type="entry name" value="L-threonine dehydratase catabolic TdcB"/>
    <property type="match status" value="1"/>
</dbReference>
<evidence type="ECO:0000256" key="2">
    <source>
        <dbReference type="ARBA" id="ARBA00010869"/>
    </source>
</evidence>
<dbReference type="CDD" id="cd01562">
    <property type="entry name" value="Thr-dehyd"/>
    <property type="match status" value="1"/>
</dbReference>
<feature type="domain" description="Tryptophan synthase beta chain-like PALP" evidence="7">
    <location>
        <begin position="484"/>
        <end position="776"/>
    </location>
</feature>
<gene>
    <name evidence="8" type="ORF">SEMRO_429_G140970.1</name>
</gene>
<evidence type="ECO:0000313" key="8">
    <source>
        <dbReference type="EMBL" id="CAB9510270.1"/>
    </source>
</evidence>
<evidence type="ECO:0000256" key="6">
    <source>
        <dbReference type="SAM" id="SignalP"/>
    </source>
</evidence>
<dbReference type="GO" id="GO:0005524">
    <property type="term" value="F:ATP binding"/>
    <property type="evidence" value="ECO:0007669"/>
    <property type="project" value="TreeGrafter"/>
</dbReference>
<dbReference type="SUPFAM" id="SSF53686">
    <property type="entry name" value="Tryptophan synthase beta subunit-like PLP-dependent enzymes"/>
    <property type="match status" value="1"/>
</dbReference>
<feature type="signal peptide" evidence="6">
    <location>
        <begin position="1"/>
        <end position="20"/>
    </location>
</feature>
<evidence type="ECO:0000256" key="1">
    <source>
        <dbReference type="ARBA" id="ARBA00001933"/>
    </source>
</evidence>
<dbReference type="GO" id="GO:0003941">
    <property type="term" value="F:L-serine ammonia-lyase activity"/>
    <property type="evidence" value="ECO:0007669"/>
    <property type="project" value="TreeGrafter"/>
</dbReference>
<dbReference type="PANTHER" id="PTHR43050">
    <property type="entry name" value="SERINE / THREONINE RACEMASE FAMILY MEMBER"/>
    <property type="match status" value="1"/>
</dbReference>
<dbReference type="OrthoDB" id="271064at2759"/>
<protein>
    <submittedName>
        <fullName evidence="8">L-threo-3-hydroxyaspartate ammonia-lyase</fullName>
    </submittedName>
</protein>
<dbReference type="GO" id="GO:0070179">
    <property type="term" value="P:D-serine biosynthetic process"/>
    <property type="evidence" value="ECO:0007669"/>
    <property type="project" value="TreeGrafter"/>
</dbReference>
<dbReference type="GO" id="GO:0000287">
    <property type="term" value="F:magnesium ion binding"/>
    <property type="evidence" value="ECO:0007669"/>
    <property type="project" value="TreeGrafter"/>
</dbReference>
<feature type="chain" id="PRO_5040308609" evidence="6">
    <location>
        <begin position="21"/>
        <end position="791"/>
    </location>
</feature>
<feature type="region of interest" description="Disordered" evidence="5">
    <location>
        <begin position="152"/>
        <end position="216"/>
    </location>
</feature>
<comment type="caution">
    <text evidence="8">The sequence shown here is derived from an EMBL/GenBank/DDBJ whole genome shotgun (WGS) entry which is preliminary data.</text>
</comment>
<accession>A0A9N8DXR8</accession>
<name>A0A9N8DXR8_9STRA</name>
<reference evidence="8" key="1">
    <citation type="submission" date="2020-06" db="EMBL/GenBank/DDBJ databases">
        <authorList>
            <consortium name="Plant Systems Biology data submission"/>
        </authorList>
    </citation>
    <scope>NUCLEOTIDE SEQUENCE</scope>
    <source>
        <strain evidence="8">D6</strain>
    </source>
</reference>
<dbReference type="InterPro" id="IPR001926">
    <property type="entry name" value="TrpB-like_PALP"/>
</dbReference>
<keyword evidence="9" id="KW-1185">Reference proteome</keyword>
<dbReference type="Gene3D" id="3.40.50.1100">
    <property type="match status" value="2"/>
</dbReference>
<evidence type="ECO:0000256" key="5">
    <source>
        <dbReference type="SAM" id="MobiDB-lite"/>
    </source>
</evidence>
<keyword evidence="3" id="KW-0663">Pyridoxal phosphate</keyword>
<dbReference type="GO" id="GO:0030378">
    <property type="term" value="F:serine racemase activity"/>
    <property type="evidence" value="ECO:0007669"/>
    <property type="project" value="TreeGrafter"/>
</dbReference>
<comment type="similarity">
    <text evidence="2">Belongs to the serine/threonine dehydratase family.</text>
</comment>
<evidence type="ECO:0000313" key="9">
    <source>
        <dbReference type="Proteomes" id="UP001153069"/>
    </source>
</evidence>
<dbReference type="NCBIfam" id="NF005454">
    <property type="entry name" value="PRK07048.1"/>
    <property type="match status" value="1"/>
</dbReference>
<dbReference type="AlphaFoldDB" id="A0A9N8DXR8"/>
<dbReference type="InterPro" id="IPR036052">
    <property type="entry name" value="TrpB-like_PALP_sf"/>
</dbReference>
<evidence type="ECO:0000256" key="4">
    <source>
        <dbReference type="ARBA" id="ARBA00023239"/>
    </source>
</evidence>
<comment type="cofactor">
    <cofactor evidence="1">
        <name>pyridoxal 5'-phosphate</name>
        <dbReference type="ChEBI" id="CHEBI:597326"/>
    </cofactor>
</comment>
<proteinExistence type="inferred from homology"/>
<dbReference type="Proteomes" id="UP001153069">
    <property type="component" value="Unassembled WGS sequence"/>
</dbReference>